<dbReference type="AlphaFoldDB" id="A0A9P4UFM0"/>
<evidence type="ECO:0000256" key="6">
    <source>
        <dbReference type="ARBA" id="ARBA00023277"/>
    </source>
</evidence>
<keyword evidence="2 8" id="KW-0147">Chitin-binding</keyword>
<reference evidence="11" key="1">
    <citation type="journal article" date="2020" name="Stud. Mycol.">
        <title>101 Dothideomycetes genomes: a test case for predicting lifestyles and emergence of pathogens.</title>
        <authorList>
            <person name="Haridas S."/>
            <person name="Albert R."/>
            <person name="Binder M."/>
            <person name="Bloem J."/>
            <person name="Labutti K."/>
            <person name="Salamov A."/>
            <person name="Andreopoulos B."/>
            <person name="Baker S."/>
            <person name="Barry K."/>
            <person name="Bills G."/>
            <person name="Bluhm B."/>
            <person name="Cannon C."/>
            <person name="Castanera R."/>
            <person name="Culley D."/>
            <person name="Daum C."/>
            <person name="Ezra D."/>
            <person name="Gonzalez J."/>
            <person name="Henrissat B."/>
            <person name="Kuo A."/>
            <person name="Liang C."/>
            <person name="Lipzen A."/>
            <person name="Lutzoni F."/>
            <person name="Magnuson J."/>
            <person name="Mondo S."/>
            <person name="Nolan M."/>
            <person name="Ohm R."/>
            <person name="Pangilinan J."/>
            <person name="Park H.-J."/>
            <person name="Ramirez L."/>
            <person name="Alfaro M."/>
            <person name="Sun H."/>
            <person name="Tritt A."/>
            <person name="Yoshinaga Y."/>
            <person name="Zwiers L.-H."/>
            <person name="Turgeon B."/>
            <person name="Goodwin S."/>
            <person name="Spatafora J."/>
            <person name="Crous P."/>
            <person name="Grigoriev I."/>
        </authorList>
    </citation>
    <scope>NUCLEOTIDE SEQUENCE</scope>
    <source>
        <strain evidence="11">CBS 690.94</strain>
    </source>
</reference>
<dbReference type="GO" id="GO:0046872">
    <property type="term" value="F:metal ion binding"/>
    <property type="evidence" value="ECO:0007669"/>
    <property type="project" value="UniProtKB-KW"/>
</dbReference>
<dbReference type="SMART" id="SM00270">
    <property type="entry name" value="ChtBD1"/>
    <property type="match status" value="2"/>
</dbReference>
<evidence type="ECO:0000256" key="2">
    <source>
        <dbReference type="ARBA" id="ARBA00022669"/>
    </source>
</evidence>
<keyword evidence="12" id="KW-1185">Reference proteome</keyword>
<dbReference type="OrthoDB" id="1193027at2759"/>
<feature type="disulfide bond" evidence="8">
    <location>
        <begin position="41"/>
        <end position="55"/>
    </location>
</feature>
<sequence>MCLALAFVLFLGLSHALSTSQSGDCGPAIGLHCTGSSFGPCCSQHGYCGSSSVYCGFGCQADYGSCSTSPFLELVPSPDGTCGSANNYTCVGSGYGECCSQHGYCGSTGEYCDNECRGNSCHECAPVGYSCTIDNSTQCCTQCCYFPTGDVQDGKCCDM</sequence>
<gene>
    <name evidence="11" type="ORF">P171DRAFT_516114</name>
</gene>
<keyword evidence="3" id="KW-0479">Metal-binding</keyword>
<feature type="chain" id="PRO_5040393594" evidence="9">
    <location>
        <begin position="17"/>
        <end position="159"/>
    </location>
</feature>
<name>A0A9P4UFM0_9PLEO</name>
<evidence type="ECO:0000256" key="7">
    <source>
        <dbReference type="ARBA" id="ARBA00023285"/>
    </source>
</evidence>
<comment type="cofactor">
    <cofactor evidence="1">
        <name>Co(2+)</name>
        <dbReference type="ChEBI" id="CHEBI:48828"/>
    </cofactor>
</comment>
<evidence type="ECO:0000259" key="10">
    <source>
        <dbReference type="PROSITE" id="PS50941"/>
    </source>
</evidence>
<dbReference type="InterPro" id="IPR036861">
    <property type="entry name" value="Endochitinase-like_sf"/>
</dbReference>
<evidence type="ECO:0000313" key="12">
    <source>
        <dbReference type="Proteomes" id="UP000799764"/>
    </source>
</evidence>
<dbReference type="GO" id="GO:0016787">
    <property type="term" value="F:hydrolase activity"/>
    <property type="evidence" value="ECO:0007669"/>
    <property type="project" value="UniProtKB-KW"/>
</dbReference>
<keyword evidence="4 9" id="KW-0732">Signal</keyword>
<keyword evidence="8" id="KW-1015">Disulfide bond</keyword>
<protein>
    <submittedName>
        <fullName evidence="11">Carbohydrate-binding module family 18 protein</fullName>
    </submittedName>
</protein>
<evidence type="ECO:0000256" key="5">
    <source>
        <dbReference type="ARBA" id="ARBA00022801"/>
    </source>
</evidence>
<dbReference type="InterPro" id="IPR001002">
    <property type="entry name" value="Chitin-bd_1"/>
</dbReference>
<dbReference type="PANTHER" id="PTHR46471">
    <property type="entry name" value="CHITIN DEACETYLASE"/>
    <property type="match status" value="1"/>
</dbReference>
<feature type="disulfide bond" evidence="8">
    <location>
        <begin position="98"/>
        <end position="112"/>
    </location>
</feature>
<comment type="caution">
    <text evidence="8">Lacks conserved residue(s) required for the propagation of feature annotation.</text>
</comment>
<feature type="domain" description="Chitin-binding type-1" evidence="10">
    <location>
        <begin position="22"/>
        <end position="68"/>
    </location>
</feature>
<evidence type="ECO:0000313" key="11">
    <source>
        <dbReference type="EMBL" id="KAF2450169.1"/>
    </source>
</evidence>
<dbReference type="PANTHER" id="PTHR46471:SF2">
    <property type="entry name" value="CHITIN DEACETYLASE-RELATED"/>
    <property type="match status" value="1"/>
</dbReference>
<organism evidence="11 12">
    <name type="scientific">Karstenula rhodostoma CBS 690.94</name>
    <dbReference type="NCBI Taxonomy" id="1392251"/>
    <lineage>
        <taxon>Eukaryota</taxon>
        <taxon>Fungi</taxon>
        <taxon>Dikarya</taxon>
        <taxon>Ascomycota</taxon>
        <taxon>Pezizomycotina</taxon>
        <taxon>Dothideomycetes</taxon>
        <taxon>Pleosporomycetidae</taxon>
        <taxon>Pleosporales</taxon>
        <taxon>Massarineae</taxon>
        <taxon>Didymosphaeriaceae</taxon>
        <taxon>Karstenula</taxon>
    </lineage>
</organism>
<dbReference type="GO" id="GO:0008061">
    <property type="term" value="F:chitin binding"/>
    <property type="evidence" value="ECO:0007669"/>
    <property type="project" value="UniProtKB-UniRule"/>
</dbReference>
<keyword evidence="6" id="KW-0119">Carbohydrate metabolism</keyword>
<dbReference type="PROSITE" id="PS50941">
    <property type="entry name" value="CHIT_BIND_I_2"/>
    <property type="match status" value="2"/>
</dbReference>
<comment type="caution">
    <text evidence="11">The sequence shown here is derived from an EMBL/GenBank/DDBJ whole genome shotgun (WGS) entry which is preliminary data.</text>
</comment>
<keyword evidence="7" id="KW-0170">Cobalt</keyword>
<proteinExistence type="predicted"/>
<keyword evidence="5" id="KW-0378">Hydrolase</keyword>
<dbReference type="SUPFAM" id="SSF57016">
    <property type="entry name" value="Plant lectins/antimicrobial peptides"/>
    <property type="match status" value="2"/>
</dbReference>
<evidence type="ECO:0000256" key="8">
    <source>
        <dbReference type="PROSITE-ProRule" id="PRU00261"/>
    </source>
</evidence>
<dbReference type="Proteomes" id="UP000799764">
    <property type="component" value="Unassembled WGS sequence"/>
</dbReference>
<evidence type="ECO:0000256" key="9">
    <source>
        <dbReference type="SAM" id="SignalP"/>
    </source>
</evidence>
<dbReference type="Gene3D" id="3.30.60.10">
    <property type="entry name" value="Endochitinase-like"/>
    <property type="match status" value="2"/>
</dbReference>
<dbReference type="EMBL" id="MU001493">
    <property type="protein sequence ID" value="KAF2450169.1"/>
    <property type="molecule type" value="Genomic_DNA"/>
</dbReference>
<evidence type="ECO:0000256" key="1">
    <source>
        <dbReference type="ARBA" id="ARBA00001941"/>
    </source>
</evidence>
<accession>A0A9P4UFM0</accession>
<evidence type="ECO:0000256" key="3">
    <source>
        <dbReference type="ARBA" id="ARBA00022723"/>
    </source>
</evidence>
<evidence type="ECO:0000256" key="4">
    <source>
        <dbReference type="ARBA" id="ARBA00022729"/>
    </source>
</evidence>
<feature type="domain" description="Chitin-binding type-1" evidence="10">
    <location>
        <begin position="79"/>
        <end position="123"/>
    </location>
</feature>
<feature type="signal peptide" evidence="9">
    <location>
        <begin position="1"/>
        <end position="16"/>
    </location>
</feature>